<protein>
    <submittedName>
        <fullName evidence="2">Uncharacterized protein</fullName>
    </submittedName>
</protein>
<feature type="compositionally biased region" description="Basic and acidic residues" evidence="1">
    <location>
        <begin position="49"/>
        <end position="63"/>
    </location>
</feature>
<dbReference type="EMBL" id="FQVU01000007">
    <property type="protein sequence ID" value="SHH53504.1"/>
    <property type="molecule type" value="Genomic_DNA"/>
</dbReference>
<reference evidence="3" key="1">
    <citation type="submission" date="2016-11" db="EMBL/GenBank/DDBJ databases">
        <authorList>
            <person name="Varghese N."/>
            <person name="Submissions S."/>
        </authorList>
    </citation>
    <scope>NUCLEOTIDE SEQUENCE [LARGE SCALE GENOMIC DNA]</scope>
    <source>
        <strain evidence="3">DSM 45627</strain>
    </source>
</reference>
<gene>
    <name evidence="2" type="ORF">SAMN05443575_4020</name>
</gene>
<accession>A0A1M5TS03</accession>
<dbReference type="AlphaFoldDB" id="A0A1M5TS03"/>
<feature type="compositionally biased region" description="Low complexity" evidence="1">
    <location>
        <begin position="64"/>
        <end position="75"/>
    </location>
</feature>
<organism evidence="2 3">
    <name type="scientific">Jatrophihabitans endophyticus</name>
    <dbReference type="NCBI Taxonomy" id="1206085"/>
    <lineage>
        <taxon>Bacteria</taxon>
        <taxon>Bacillati</taxon>
        <taxon>Actinomycetota</taxon>
        <taxon>Actinomycetes</taxon>
        <taxon>Jatrophihabitantales</taxon>
        <taxon>Jatrophihabitantaceae</taxon>
        <taxon>Jatrophihabitans</taxon>
    </lineage>
</organism>
<evidence type="ECO:0000313" key="2">
    <source>
        <dbReference type="EMBL" id="SHH53504.1"/>
    </source>
</evidence>
<keyword evidence="3" id="KW-1185">Reference proteome</keyword>
<name>A0A1M5TS03_9ACTN</name>
<sequence>MTEQVQRPRPHARRGVRLSDLDRAQVYRIGYVVQRRRWEVLGPGGSGVAERDAAEPDAPDGKRSAAGAPAAGPRHAASEPAG</sequence>
<evidence type="ECO:0000313" key="3">
    <source>
        <dbReference type="Proteomes" id="UP000186132"/>
    </source>
</evidence>
<feature type="region of interest" description="Disordered" evidence="1">
    <location>
        <begin position="41"/>
        <end position="82"/>
    </location>
</feature>
<proteinExistence type="predicted"/>
<evidence type="ECO:0000256" key="1">
    <source>
        <dbReference type="SAM" id="MobiDB-lite"/>
    </source>
</evidence>
<dbReference type="RefSeq" id="WP_143168287.1">
    <property type="nucleotide sequence ID" value="NZ_FQVU01000007.1"/>
</dbReference>
<dbReference type="Proteomes" id="UP000186132">
    <property type="component" value="Unassembled WGS sequence"/>
</dbReference>